<dbReference type="GO" id="GO:0030246">
    <property type="term" value="F:carbohydrate binding"/>
    <property type="evidence" value="ECO:0007669"/>
    <property type="project" value="InterPro"/>
</dbReference>
<evidence type="ECO:0000256" key="6">
    <source>
        <dbReference type="ARBA" id="ARBA00022801"/>
    </source>
</evidence>
<dbReference type="GO" id="GO:0000272">
    <property type="term" value="P:polysaccharide catabolic process"/>
    <property type="evidence" value="ECO:0007669"/>
    <property type="project" value="UniProtKB-KW"/>
</dbReference>
<dbReference type="EMBL" id="JANAWD010000096">
    <property type="protein sequence ID" value="KAJ3487291.1"/>
    <property type="molecule type" value="Genomic_DNA"/>
</dbReference>
<evidence type="ECO:0000256" key="4">
    <source>
        <dbReference type="ARBA" id="ARBA00012729"/>
    </source>
</evidence>
<dbReference type="SUPFAM" id="SSF54556">
    <property type="entry name" value="Chitinase insertion domain"/>
    <property type="match status" value="1"/>
</dbReference>
<keyword evidence="9 11" id="KW-0326">Glycosidase</keyword>
<accession>A0AAD5V7W7</accession>
<dbReference type="PANTHER" id="PTHR11177">
    <property type="entry name" value="CHITINASE"/>
    <property type="match status" value="1"/>
</dbReference>
<dbReference type="Gene3D" id="3.20.20.80">
    <property type="entry name" value="Glycosidases"/>
    <property type="match status" value="1"/>
</dbReference>
<comment type="caution">
    <text evidence="15">The sequence shown here is derived from an EMBL/GenBank/DDBJ whole genome shotgun (WGS) entry which is preliminary data.</text>
</comment>
<feature type="chain" id="PRO_5042055911" description="chitinase" evidence="13">
    <location>
        <begin position="27"/>
        <end position="529"/>
    </location>
</feature>
<comment type="similarity">
    <text evidence="3">Belongs to the glycosyl hydrolase 18 family. Chitinase class V subfamily.</text>
</comment>
<evidence type="ECO:0000256" key="10">
    <source>
        <dbReference type="ARBA" id="ARBA00023326"/>
    </source>
</evidence>
<keyword evidence="6 11" id="KW-0378">Hydrolase</keyword>
<feature type="domain" description="GH18" evidence="14">
    <location>
        <begin position="60"/>
        <end position="421"/>
    </location>
</feature>
<keyword evidence="5" id="KW-0964">Secreted</keyword>
<dbReference type="InterPro" id="IPR029070">
    <property type="entry name" value="Chitinase_insertion_sf"/>
</dbReference>
<dbReference type="SUPFAM" id="SSF51055">
    <property type="entry name" value="Carbohydrate binding domain"/>
    <property type="match status" value="1"/>
</dbReference>
<evidence type="ECO:0000256" key="1">
    <source>
        <dbReference type="ARBA" id="ARBA00000822"/>
    </source>
</evidence>
<dbReference type="Pfam" id="PF00704">
    <property type="entry name" value="Glyco_hydro_18"/>
    <property type="match status" value="1"/>
</dbReference>
<dbReference type="SMART" id="SM00495">
    <property type="entry name" value="ChtBD3"/>
    <property type="match status" value="1"/>
</dbReference>
<proteinExistence type="inferred from homology"/>
<dbReference type="GO" id="GO:0006032">
    <property type="term" value="P:chitin catabolic process"/>
    <property type="evidence" value="ECO:0007669"/>
    <property type="project" value="UniProtKB-KW"/>
</dbReference>
<dbReference type="FunFam" id="3.10.50.10:FF:000005">
    <property type="entry name" value="Endochitinase B1"/>
    <property type="match status" value="1"/>
</dbReference>
<evidence type="ECO:0000313" key="16">
    <source>
        <dbReference type="Proteomes" id="UP001212997"/>
    </source>
</evidence>
<dbReference type="CDD" id="cd12215">
    <property type="entry name" value="ChiC_BD"/>
    <property type="match status" value="1"/>
</dbReference>
<protein>
    <recommendedName>
        <fullName evidence="4">chitinase</fullName>
        <ecNumber evidence="4">3.2.1.14</ecNumber>
    </recommendedName>
</protein>
<dbReference type="PROSITE" id="PS01095">
    <property type="entry name" value="GH18_1"/>
    <property type="match status" value="1"/>
</dbReference>
<dbReference type="CDD" id="cd06548">
    <property type="entry name" value="GH18_chitinase"/>
    <property type="match status" value="1"/>
</dbReference>
<dbReference type="Gene3D" id="2.10.10.20">
    <property type="entry name" value="Carbohydrate-binding module superfamily 5/12"/>
    <property type="match status" value="1"/>
</dbReference>
<evidence type="ECO:0000256" key="3">
    <source>
        <dbReference type="ARBA" id="ARBA00008682"/>
    </source>
</evidence>
<dbReference type="InterPro" id="IPR001223">
    <property type="entry name" value="Glyco_hydro18_cat"/>
</dbReference>
<keyword evidence="16" id="KW-1185">Reference proteome</keyword>
<dbReference type="InterPro" id="IPR011583">
    <property type="entry name" value="Chitinase_II/V-like_cat"/>
</dbReference>
<dbReference type="PROSITE" id="PS51910">
    <property type="entry name" value="GH18_2"/>
    <property type="match status" value="1"/>
</dbReference>
<dbReference type="Proteomes" id="UP001212997">
    <property type="component" value="Unassembled WGS sequence"/>
</dbReference>
<dbReference type="Gene3D" id="3.10.50.10">
    <property type="match status" value="1"/>
</dbReference>
<evidence type="ECO:0000256" key="7">
    <source>
        <dbReference type="ARBA" id="ARBA00023024"/>
    </source>
</evidence>
<dbReference type="GO" id="GO:0008061">
    <property type="term" value="F:chitin binding"/>
    <property type="evidence" value="ECO:0007669"/>
    <property type="project" value="InterPro"/>
</dbReference>
<feature type="compositionally biased region" description="Low complexity" evidence="12">
    <location>
        <begin position="464"/>
        <end position="474"/>
    </location>
</feature>
<dbReference type="PANTHER" id="PTHR11177:SF317">
    <property type="entry name" value="CHITINASE 12-RELATED"/>
    <property type="match status" value="1"/>
</dbReference>
<evidence type="ECO:0000256" key="12">
    <source>
        <dbReference type="SAM" id="MobiDB-lite"/>
    </source>
</evidence>
<organism evidence="15 16">
    <name type="scientific">Meripilus lineatus</name>
    <dbReference type="NCBI Taxonomy" id="2056292"/>
    <lineage>
        <taxon>Eukaryota</taxon>
        <taxon>Fungi</taxon>
        <taxon>Dikarya</taxon>
        <taxon>Basidiomycota</taxon>
        <taxon>Agaricomycotina</taxon>
        <taxon>Agaricomycetes</taxon>
        <taxon>Polyporales</taxon>
        <taxon>Meripilaceae</taxon>
        <taxon>Meripilus</taxon>
    </lineage>
</organism>
<comment type="catalytic activity">
    <reaction evidence="1">
        <text>Random endo-hydrolysis of N-acetyl-beta-D-glucosaminide (1-&gt;4)-beta-linkages in chitin and chitodextrins.</text>
        <dbReference type="EC" id="3.2.1.14"/>
    </reaction>
</comment>
<dbReference type="InterPro" id="IPR001579">
    <property type="entry name" value="Glyco_hydro_18_chit_AS"/>
</dbReference>
<dbReference type="InterPro" id="IPR036573">
    <property type="entry name" value="CBM_sf_5/12"/>
</dbReference>
<keyword evidence="8" id="KW-0119">Carbohydrate metabolism</keyword>
<dbReference type="EC" id="3.2.1.14" evidence="4"/>
<evidence type="ECO:0000313" key="15">
    <source>
        <dbReference type="EMBL" id="KAJ3487291.1"/>
    </source>
</evidence>
<dbReference type="InterPro" id="IPR017853">
    <property type="entry name" value="GH"/>
</dbReference>
<reference evidence="15" key="1">
    <citation type="submission" date="2022-07" db="EMBL/GenBank/DDBJ databases">
        <title>Genome Sequence of Physisporinus lineatus.</title>
        <authorList>
            <person name="Buettner E."/>
        </authorList>
    </citation>
    <scope>NUCLEOTIDE SEQUENCE</scope>
    <source>
        <strain evidence="15">VT162</strain>
    </source>
</reference>
<gene>
    <name evidence="15" type="ORF">NLI96_g3646</name>
</gene>
<evidence type="ECO:0000259" key="14">
    <source>
        <dbReference type="PROSITE" id="PS51910"/>
    </source>
</evidence>
<keyword evidence="10" id="KW-0624">Polysaccharide degradation</keyword>
<sequence length="529" mass="56754">MALTSNFRRILFLATVVAFAVVGSNATQVMHRPDTYLDAPRNNTIGRPTPKIIHKRAGTKVQSAYFTNWGIYGRNFQPSDIIPEDLTHILYSFADVSPDTGVIAMTDSWADEQKHYPGDSWSEPGNNLYGCLKQLYLMKMANRNLKVQLSVGGWTYSQAGHFNFVTDSSKRAAFVQSALKLIEDYGFDGIDLDFEYPSTPQLGQGFADLLSSLRTALDLFAKTKGDTVPYLLTAAVPAGAANYANLVVPQMNAALDYWNLMAYDYAGSWLTYADHQANLYGGERTGVSTDAAVKFYVANGASAGKITMGLPLYGRAFENTNGIGQSYNGIGPGTFEAGVYNYNALPIAGAQVFENTTDVTSYSYDSAKKELVSYDDPHIAQLKAQYIVEKGLAGAMFWELSSDKKGADSLVGTTSNVFGNLDQTQNHLNYPGSKWDNIRNKMGGGTTPSSSSTNPPGTTPTPTSPSTSPTATPTGGSGQCSGVSAWSASATYTGGMTATYGGHLWTAKWWTLGDTPGGSAGVWTDNGAC</sequence>
<evidence type="ECO:0000256" key="8">
    <source>
        <dbReference type="ARBA" id="ARBA00023277"/>
    </source>
</evidence>
<dbReference type="InterPro" id="IPR050314">
    <property type="entry name" value="Glycosyl_Hydrlase_18"/>
</dbReference>
<dbReference type="SMART" id="SM00636">
    <property type="entry name" value="Glyco_18"/>
    <property type="match status" value="1"/>
</dbReference>
<evidence type="ECO:0000256" key="9">
    <source>
        <dbReference type="ARBA" id="ARBA00023295"/>
    </source>
</evidence>
<keyword evidence="13" id="KW-0732">Signal</keyword>
<feature type="signal peptide" evidence="13">
    <location>
        <begin position="1"/>
        <end position="26"/>
    </location>
</feature>
<dbReference type="SUPFAM" id="SSF51445">
    <property type="entry name" value="(Trans)glycosidases"/>
    <property type="match status" value="1"/>
</dbReference>
<dbReference type="GO" id="GO:0005576">
    <property type="term" value="C:extracellular region"/>
    <property type="evidence" value="ECO:0007669"/>
    <property type="project" value="UniProtKB-SubCell"/>
</dbReference>
<dbReference type="AlphaFoldDB" id="A0AAD5V7W7"/>
<feature type="region of interest" description="Disordered" evidence="12">
    <location>
        <begin position="429"/>
        <end position="480"/>
    </location>
</feature>
<dbReference type="Pfam" id="PF02839">
    <property type="entry name" value="CBM_5_12"/>
    <property type="match status" value="1"/>
</dbReference>
<comment type="subcellular location">
    <subcellularLocation>
        <location evidence="2">Secreted</location>
    </subcellularLocation>
</comment>
<evidence type="ECO:0000256" key="13">
    <source>
        <dbReference type="SAM" id="SignalP"/>
    </source>
</evidence>
<keyword evidence="7" id="KW-0146">Chitin degradation</keyword>
<feature type="compositionally biased region" description="Low complexity" evidence="12">
    <location>
        <begin position="447"/>
        <end position="456"/>
    </location>
</feature>
<dbReference type="FunFam" id="3.20.20.80:FF:000075">
    <property type="entry name" value="Sporulation-specific chitinase"/>
    <property type="match status" value="1"/>
</dbReference>
<evidence type="ECO:0000256" key="5">
    <source>
        <dbReference type="ARBA" id="ARBA00022525"/>
    </source>
</evidence>
<evidence type="ECO:0000256" key="11">
    <source>
        <dbReference type="RuleBase" id="RU000489"/>
    </source>
</evidence>
<dbReference type="GO" id="GO:0008843">
    <property type="term" value="F:endochitinase activity"/>
    <property type="evidence" value="ECO:0007669"/>
    <property type="project" value="UniProtKB-EC"/>
</dbReference>
<dbReference type="InterPro" id="IPR003610">
    <property type="entry name" value="CBM5/12"/>
</dbReference>
<name>A0AAD5V7W7_9APHY</name>
<evidence type="ECO:0000256" key="2">
    <source>
        <dbReference type="ARBA" id="ARBA00004613"/>
    </source>
</evidence>